<dbReference type="GO" id="GO:0016616">
    <property type="term" value="F:oxidoreductase activity, acting on the CH-OH group of donors, NAD or NADP as acceptor"/>
    <property type="evidence" value="ECO:0007669"/>
    <property type="project" value="TreeGrafter"/>
</dbReference>
<name>A0A1G9U723_9BACT</name>
<accession>A0A1G9U723</accession>
<dbReference type="RefSeq" id="WP_093205650.1">
    <property type="nucleotide sequence ID" value="NZ_FNGS01000007.1"/>
</dbReference>
<dbReference type="EMBL" id="FNGS01000007">
    <property type="protein sequence ID" value="SDM55365.1"/>
    <property type="molecule type" value="Genomic_DNA"/>
</dbReference>
<dbReference type="OrthoDB" id="9788235at2"/>
<dbReference type="Pfam" id="PF13561">
    <property type="entry name" value="adh_short_C2"/>
    <property type="match status" value="1"/>
</dbReference>
<keyword evidence="2" id="KW-0560">Oxidoreductase</keyword>
<dbReference type="AlphaFoldDB" id="A0A1G9U723"/>
<organism evidence="3 4">
    <name type="scientific">Siphonobacter aquaeclarae</name>
    <dbReference type="NCBI Taxonomy" id="563176"/>
    <lineage>
        <taxon>Bacteria</taxon>
        <taxon>Pseudomonadati</taxon>
        <taxon>Bacteroidota</taxon>
        <taxon>Cytophagia</taxon>
        <taxon>Cytophagales</taxon>
        <taxon>Cytophagaceae</taxon>
        <taxon>Siphonobacter</taxon>
    </lineage>
</organism>
<dbReference type="FunFam" id="3.40.50.720:FF:000084">
    <property type="entry name" value="Short-chain dehydrogenase reductase"/>
    <property type="match status" value="1"/>
</dbReference>
<dbReference type="PANTHER" id="PTHR42760">
    <property type="entry name" value="SHORT-CHAIN DEHYDROGENASES/REDUCTASES FAMILY MEMBER"/>
    <property type="match status" value="1"/>
</dbReference>
<protein>
    <submittedName>
        <fullName evidence="3">NAD(P)-dependent dehydrogenase, short-chain alcohol dehydrogenase family</fullName>
    </submittedName>
</protein>
<dbReference type="STRING" id="563176.SAMN04488090_3687"/>
<evidence type="ECO:0000313" key="4">
    <source>
        <dbReference type="Proteomes" id="UP000198901"/>
    </source>
</evidence>
<proteinExistence type="inferred from homology"/>
<comment type="similarity">
    <text evidence="1">Belongs to the short-chain dehydrogenases/reductases (SDR) family.</text>
</comment>
<evidence type="ECO:0000256" key="2">
    <source>
        <dbReference type="ARBA" id="ARBA00023002"/>
    </source>
</evidence>
<sequence>MAGWLKNKTLVVIGGTAGIGLAAASAFIREEAQVLVVGNDPDTFDTAARTLGPKGHVLEGDATNELTAARAIRQAIVEFGGFDGLYHVAGGSGRRFGDGPLDALTLDGWNETFRRNLTGLMLSNQAAVRQWQKQKTGGSLLNISSVLGYSPSPDFFSTHAYAAAKSAVIGFSQSLAAYYARDGIRVNVLAPGLIETPMSQRAATDPEIMAFIRTKQPLDGGRIGRPDDLTGAAVYLLSDYGRFTTGQVLAVDGGWTVSEGRKQS</sequence>
<evidence type="ECO:0000313" key="3">
    <source>
        <dbReference type="EMBL" id="SDM55365.1"/>
    </source>
</evidence>
<dbReference type="Proteomes" id="UP000198901">
    <property type="component" value="Unassembled WGS sequence"/>
</dbReference>
<dbReference type="Gene3D" id="3.40.50.720">
    <property type="entry name" value="NAD(P)-binding Rossmann-like Domain"/>
    <property type="match status" value="1"/>
</dbReference>
<dbReference type="PRINTS" id="PR00081">
    <property type="entry name" value="GDHRDH"/>
</dbReference>
<dbReference type="GO" id="GO:0006633">
    <property type="term" value="P:fatty acid biosynthetic process"/>
    <property type="evidence" value="ECO:0007669"/>
    <property type="project" value="TreeGrafter"/>
</dbReference>
<gene>
    <name evidence="3" type="ORF">SAMN04488090_3687</name>
</gene>
<keyword evidence="4" id="KW-1185">Reference proteome</keyword>
<dbReference type="GO" id="GO:0048038">
    <property type="term" value="F:quinone binding"/>
    <property type="evidence" value="ECO:0007669"/>
    <property type="project" value="TreeGrafter"/>
</dbReference>
<dbReference type="SUPFAM" id="SSF51735">
    <property type="entry name" value="NAD(P)-binding Rossmann-fold domains"/>
    <property type="match status" value="1"/>
</dbReference>
<evidence type="ECO:0000256" key="1">
    <source>
        <dbReference type="ARBA" id="ARBA00006484"/>
    </source>
</evidence>
<dbReference type="InterPro" id="IPR002347">
    <property type="entry name" value="SDR_fam"/>
</dbReference>
<dbReference type="InterPro" id="IPR036291">
    <property type="entry name" value="NAD(P)-bd_dom_sf"/>
</dbReference>
<reference evidence="3 4" key="1">
    <citation type="submission" date="2016-10" db="EMBL/GenBank/DDBJ databases">
        <authorList>
            <person name="de Groot N.N."/>
        </authorList>
    </citation>
    <scope>NUCLEOTIDE SEQUENCE [LARGE SCALE GENOMIC DNA]</scope>
    <source>
        <strain evidence="3 4">DSM 21668</strain>
    </source>
</reference>
<dbReference type="PANTHER" id="PTHR42760:SF133">
    <property type="entry name" value="3-OXOACYL-[ACYL-CARRIER-PROTEIN] REDUCTASE"/>
    <property type="match status" value="1"/>
</dbReference>
<dbReference type="CDD" id="cd05233">
    <property type="entry name" value="SDR_c"/>
    <property type="match status" value="1"/>
</dbReference>